<dbReference type="InterPro" id="IPR008271">
    <property type="entry name" value="Ser/Thr_kinase_AS"/>
</dbReference>
<dbReference type="GO" id="GO:0072518">
    <property type="term" value="F:Rho-dependent protein serine/threonine kinase activity"/>
    <property type="evidence" value="ECO:0007669"/>
    <property type="project" value="TreeGrafter"/>
</dbReference>
<dbReference type="PROSITE" id="PS50011">
    <property type="entry name" value="PROTEIN_KINASE_DOM"/>
    <property type="match status" value="1"/>
</dbReference>
<dbReference type="PROSITE" id="PS51285">
    <property type="entry name" value="AGC_KINASE_CTER"/>
    <property type="match status" value="1"/>
</dbReference>
<sequence>MPNPEDIADQLLDHKTSLNVDGLLDAVIALYNDCNIPVIKRTQNIDAFLQRNQSSITHLENHRLKCSDFDSIKVIGRGAFGEVRLVRQKVSRKVYALKLLNKNEMLRRADTAFFWEERDIMAYSESKWIVRLHYAFQDTTHLYMVMEYMPGGDVANLMLNYEISVEWAKFYVAELVLALDVLHSRGYIHRDVKPDNILISSTGHIKLADFGSCVKIGDDGFARCSSAVGTPDYISPEMLEQQGTEGIYGKELDWWSVGILLYELLIGDPPFYADSIPHTYARIMNHSTNLFFPEDIQVSDAAKDLIQRFLSDAKVRLGRNGIQEVKNHRFFKNEKWTFDNIQHSTPPYVPTLNGDDDTSHFEDFEDQTEADIANSFSSPKAFTGNQLPFIGFTYSNELGPIAALKSTVLTGTPSTSNVSSFEINSLVIEKQQLEDRLQDIQNELSYVQNQLQKEREQMELKMKEIRRLEDDIAKGYGQESDLKLANERISEMQAADERASKQIRELLNVVKTLKSRNLDLEAQTERYHKEETAAVVENQKLKSEISNLKAVNEKCFYRIKGLNDHIESLSREINEEATFKLEISKPEEEEKHCLTVTAAD</sequence>
<dbReference type="GO" id="GO:0005737">
    <property type="term" value="C:cytoplasm"/>
    <property type="evidence" value="ECO:0007669"/>
    <property type="project" value="UniProtKB-SubCell"/>
</dbReference>
<feature type="coiled-coil region" evidence="14">
    <location>
        <begin position="423"/>
        <end position="530"/>
    </location>
</feature>
<dbReference type="GO" id="GO:0000281">
    <property type="term" value="P:mitotic cytokinesis"/>
    <property type="evidence" value="ECO:0007669"/>
    <property type="project" value="TreeGrafter"/>
</dbReference>
<comment type="subcellular location">
    <subcellularLocation>
        <location evidence="2">Cytoplasm</location>
    </subcellularLocation>
</comment>
<dbReference type="GO" id="GO:0005524">
    <property type="term" value="F:ATP binding"/>
    <property type="evidence" value="ECO:0007669"/>
    <property type="project" value="UniProtKB-UniRule"/>
</dbReference>
<dbReference type="PROSITE" id="PS00108">
    <property type="entry name" value="PROTEIN_KINASE_ST"/>
    <property type="match status" value="1"/>
</dbReference>
<evidence type="ECO:0000256" key="8">
    <source>
        <dbReference type="ARBA" id="ARBA00022741"/>
    </source>
</evidence>
<dbReference type="AlphaFoldDB" id="A0A914QGR2"/>
<dbReference type="GO" id="GO:1901888">
    <property type="term" value="P:regulation of cell junction assembly"/>
    <property type="evidence" value="ECO:0007669"/>
    <property type="project" value="TreeGrafter"/>
</dbReference>
<organism evidence="17 18">
    <name type="scientific">Panagrolaimus davidi</name>
    <dbReference type="NCBI Taxonomy" id="227884"/>
    <lineage>
        <taxon>Eukaryota</taxon>
        <taxon>Metazoa</taxon>
        <taxon>Ecdysozoa</taxon>
        <taxon>Nematoda</taxon>
        <taxon>Chromadorea</taxon>
        <taxon>Rhabditida</taxon>
        <taxon>Tylenchina</taxon>
        <taxon>Panagrolaimomorpha</taxon>
        <taxon>Panagrolaimoidea</taxon>
        <taxon>Panagrolaimidae</taxon>
        <taxon>Panagrolaimus</taxon>
    </lineage>
</organism>
<dbReference type="Gene3D" id="3.30.200.20">
    <property type="entry name" value="Phosphorylase Kinase, domain 1"/>
    <property type="match status" value="1"/>
</dbReference>
<dbReference type="GO" id="GO:0031032">
    <property type="term" value="P:actomyosin structure organization"/>
    <property type="evidence" value="ECO:0007669"/>
    <property type="project" value="TreeGrafter"/>
</dbReference>
<dbReference type="Gene3D" id="1.10.510.10">
    <property type="entry name" value="Transferase(Phosphotransferase) domain 1"/>
    <property type="match status" value="1"/>
</dbReference>
<evidence type="ECO:0000256" key="11">
    <source>
        <dbReference type="ARBA" id="ARBA00047899"/>
    </source>
</evidence>
<dbReference type="EC" id="2.7.11.1" evidence="3"/>
<reference evidence="18" key="1">
    <citation type="submission" date="2022-11" db="UniProtKB">
        <authorList>
            <consortium name="WormBaseParasite"/>
        </authorList>
    </citation>
    <scope>IDENTIFICATION</scope>
</reference>
<comment type="catalytic activity">
    <reaction evidence="12">
        <text>L-seryl-[protein] + ATP = O-phospho-L-seryl-[protein] + ADP + H(+)</text>
        <dbReference type="Rhea" id="RHEA:17989"/>
        <dbReference type="Rhea" id="RHEA-COMP:9863"/>
        <dbReference type="Rhea" id="RHEA-COMP:11604"/>
        <dbReference type="ChEBI" id="CHEBI:15378"/>
        <dbReference type="ChEBI" id="CHEBI:29999"/>
        <dbReference type="ChEBI" id="CHEBI:30616"/>
        <dbReference type="ChEBI" id="CHEBI:83421"/>
        <dbReference type="ChEBI" id="CHEBI:456216"/>
        <dbReference type="EC" id="2.7.11.1"/>
    </reaction>
</comment>
<dbReference type="GO" id="GO:0007266">
    <property type="term" value="P:Rho protein signal transduction"/>
    <property type="evidence" value="ECO:0007669"/>
    <property type="project" value="TreeGrafter"/>
</dbReference>
<keyword evidence="6" id="KW-0597">Phosphoprotein</keyword>
<dbReference type="InterPro" id="IPR000719">
    <property type="entry name" value="Prot_kinase_dom"/>
</dbReference>
<protein>
    <recommendedName>
        <fullName evidence="3">non-specific serine/threonine protein kinase</fullName>
        <ecNumber evidence="3">2.7.11.1</ecNumber>
    </recommendedName>
</protein>
<keyword evidence="4" id="KW-0963">Cytoplasm</keyword>
<keyword evidence="17" id="KW-1185">Reference proteome</keyword>
<dbReference type="InterPro" id="IPR017892">
    <property type="entry name" value="Pkinase_C"/>
</dbReference>
<evidence type="ECO:0000256" key="12">
    <source>
        <dbReference type="ARBA" id="ARBA00048679"/>
    </source>
</evidence>
<evidence type="ECO:0000256" key="1">
    <source>
        <dbReference type="ARBA" id="ARBA00001946"/>
    </source>
</evidence>
<dbReference type="GO" id="GO:0005856">
    <property type="term" value="C:cytoskeleton"/>
    <property type="evidence" value="ECO:0007669"/>
    <property type="project" value="TreeGrafter"/>
</dbReference>
<dbReference type="SUPFAM" id="SSF56112">
    <property type="entry name" value="Protein kinase-like (PK-like)"/>
    <property type="match status" value="1"/>
</dbReference>
<dbReference type="Pfam" id="PF00433">
    <property type="entry name" value="Pkinase_C"/>
    <property type="match status" value="1"/>
</dbReference>
<dbReference type="GO" id="GO:0048598">
    <property type="term" value="P:embryonic morphogenesis"/>
    <property type="evidence" value="ECO:0007669"/>
    <property type="project" value="TreeGrafter"/>
</dbReference>
<evidence type="ECO:0000313" key="18">
    <source>
        <dbReference type="WBParaSite" id="PDA_v2.g30613.t1"/>
    </source>
</evidence>
<feature type="binding site" evidence="13">
    <location>
        <position position="98"/>
    </location>
    <ligand>
        <name>ATP</name>
        <dbReference type="ChEBI" id="CHEBI:30616"/>
    </ligand>
</feature>
<evidence type="ECO:0000313" key="17">
    <source>
        <dbReference type="Proteomes" id="UP000887578"/>
    </source>
</evidence>
<dbReference type="Pfam" id="PF00069">
    <property type="entry name" value="Pkinase"/>
    <property type="match status" value="1"/>
</dbReference>
<keyword evidence="5" id="KW-0723">Serine/threonine-protein kinase</keyword>
<keyword evidence="10 13" id="KW-0067">ATP-binding</keyword>
<dbReference type="FunFam" id="3.30.200.20:FF:000017">
    <property type="entry name" value="Non-specific serine/threonine protein kinase"/>
    <property type="match status" value="1"/>
</dbReference>
<evidence type="ECO:0000256" key="2">
    <source>
        <dbReference type="ARBA" id="ARBA00004496"/>
    </source>
</evidence>
<keyword evidence="9" id="KW-0418">Kinase</keyword>
<dbReference type="SMART" id="SM00133">
    <property type="entry name" value="S_TK_X"/>
    <property type="match status" value="1"/>
</dbReference>
<comment type="cofactor">
    <cofactor evidence="1">
        <name>Mg(2+)</name>
        <dbReference type="ChEBI" id="CHEBI:18420"/>
    </cofactor>
</comment>
<evidence type="ECO:0000256" key="13">
    <source>
        <dbReference type="PROSITE-ProRule" id="PRU10141"/>
    </source>
</evidence>
<comment type="catalytic activity">
    <reaction evidence="11">
        <text>L-threonyl-[protein] + ATP = O-phospho-L-threonyl-[protein] + ADP + H(+)</text>
        <dbReference type="Rhea" id="RHEA:46608"/>
        <dbReference type="Rhea" id="RHEA-COMP:11060"/>
        <dbReference type="Rhea" id="RHEA-COMP:11605"/>
        <dbReference type="ChEBI" id="CHEBI:15378"/>
        <dbReference type="ChEBI" id="CHEBI:30013"/>
        <dbReference type="ChEBI" id="CHEBI:30616"/>
        <dbReference type="ChEBI" id="CHEBI:61977"/>
        <dbReference type="ChEBI" id="CHEBI:456216"/>
        <dbReference type="EC" id="2.7.11.1"/>
    </reaction>
</comment>
<evidence type="ECO:0000256" key="14">
    <source>
        <dbReference type="SAM" id="Coils"/>
    </source>
</evidence>
<dbReference type="PANTHER" id="PTHR22988:SF73">
    <property type="entry name" value="RHO-ASSOCIATED PROTEIN KINASE"/>
    <property type="match status" value="1"/>
</dbReference>
<dbReference type="FunFam" id="1.10.510.10:FF:000751">
    <property type="entry name" value="Non-specific serine/threonine protein kinase"/>
    <property type="match status" value="1"/>
</dbReference>
<dbReference type="PROSITE" id="PS00107">
    <property type="entry name" value="PROTEIN_KINASE_ATP"/>
    <property type="match status" value="1"/>
</dbReference>
<dbReference type="InterPro" id="IPR017441">
    <property type="entry name" value="Protein_kinase_ATP_BS"/>
</dbReference>
<evidence type="ECO:0000256" key="9">
    <source>
        <dbReference type="ARBA" id="ARBA00022777"/>
    </source>
</evidence>
<evidence type="ECO:0000259" key="15">
    <source>
        <dbReference type="PROSITE" id="PS50011"/>
    </source>
</evidence>
<name>A0A914QGR2_9BILA</name>
<dbReference type="GO" id="GO:0030866">
    <property type="term" value="P:cortical actin cytoskeleton organization"/>
    <property type="evidence" value="ECO:0007669"/>
    <property type="project" value="TreeGrafter"/>
</dbReference>
<evidence type="ECO:0000256" key="3">
    <source>
        <dbReference type="ARBA" id="ARBA00012513"/>
    </source>
</evidence>
<evidence type="ECO:0000256" key="6">
    <source>
        <dbReference type="ARBA" id="ARBA00022553"/>
    </source>
</evidence>
<dbReference type="PANTHER" id="PTHR22988">
    <property type="entry name" value="MYOTONIC DYSTROPHY S/T KINASE-RELATED"/>
    <property type="match status" value="1"/>
</dbReference>
<evidence type="ECO:0000259" key="16">
    <source>
        <dbReference type="PROSITE" id="PS51285"/>
    </source>
</evidence>
<evidence type="ECO:0000256" key="10">
    <source>
        <dbReference type="ARBA" id="ARBA00022840"/>
    </source>
</evidence>
<keyword evidence="7" id="KW-0808">Transferase</keyword>
<evidence type="ECO:0000256" key="4">
    <source>
        <dbReference type="ARBA" id="ARBA00022490"/>
    </source>
</evidence>
<evidence type="ECO:0000256" key="5">
    <source>
        <dbReference type="ARBA" id="ARBA00022527"/>
    </source>
</evidence>
<keyword evidence="8 13" id="KW-0547">Nucleotide-binding</keyword>
<dbReference type="InterPro" id="IPR050839">
    <property type="entry name" value="Rho-assoc_Ser/Thr_Kinase"/>
</dbReference>
<dbReference type="SMART" id="SM00220">
    <property type="entry name" value="S_TKc"/>
    <property type="match status" value="1"/>
</dbReference>
<keyword evidence="14" id="KW-0175">Coiled coil</keyword>
<feature type="domain" description="Protein kinase" evidence="15">
    <location>
        <begin position="69"/>
        <end position="331"/>
    </location>
</feature>
<dbReference type="Proteomes" id="UP000887578">
    <property type="component" value="Unplaced"/>
</dbReference>
<proteinExistence type="predicted"/>
<evidence type="ECO:0000256" key="7">
    <source>
        <dbReference type="ARBA" id="ARBA00022679"/>
    </source>
</evidence>
<feature type="domain" description="AGC-kinase C-terminal" evidence="16">
    <location>
        <begin position="332"/>
        <end position="404"/>
    </location>
</feature>
<dbReference type="InterPro" id="IPR011009">
    <property type="entry name" value="Kinase-like_dom_sf"/>
</dbReference>
<dbReference type="WBParaSite" id="PDA_v2.g30613.t1">
    <property type="protein sequence ID" value="PDA_v2.g30613.t1"/>
    <property type="gene ID" value="PDA_v2.g30613"/>
</dbReference>
<dbReference type="InterPro" id="IPR000961">
    <property type="entry name" value="AGC-kinase_C"/>
</dbReference>
<accession>A0A914QGR2</accession>